<dbReference type="GO" id="GO:0022625">
    <property type="term" value="C:cytosolic large ribosomal subunit"/>
    <property type="evidence" value="ECO:0007669"/>
    <property type="project" value="TreeGrafter"/>
</dbReference>
<dbReference type="PIRSF" id="PIRSF002211">
    <property type="entry name" value="Ribosomal_L30_bac-type"/>
    <property type="match status" value="1"/>
</dbReference>
<dbReference type="FunFam" id="3.30.1390.20:FF:000001">
    <property type="entry name" value="50S ribosomal protein L30"/>
    <property type="match status" value="1"/>
</dbReference>
<dbReference type="InterPro" id="IPR016082">
    <property type="entry name" value="Ribosomal_uL30_ferredoxin-like"/>
</dbReference>
<evidence type="ECO:0000256" key="1">
    <source>
        <dbReference type="ARBA" id="ARBA00007594"/>
    </source>
</evidence>
<evidence type="ECO:0000256" key="3">
    <source>
        <dbReference type="ARBA" id="ARBA00023274"/>
    </source>
</evidence>
<feature type="domain" description="Large ribosomal subunit protein uL30-like ferredoxin-like fold" evidence="4">
    <location>
        <begin position="6"/>
        <end position="55"/>
    </location>
</feature>
<evidence type="ECO:0000313" key="5">
    <source>
        <dbReference type="EMBL" id="VAW81497.1"/>
    </source>
</evidence>
<dbReference type="InterPro" id="IPR036919">
    <property type="entry name" value="Ribo_uL30_ferredoxin-like_sf"/>
</dbReference>
<dbReference type="CDD" id="cd01658">
    <property type="entry name" value="Ribosomal_L30"/>
    <property type="match status" value="1"/>
</dbReference>
<gene>
    <name evidence="5" type="ORF">MNBD_GAMMA13-418</name>
</gene>
<comment type="similarity">
    <text evidence="1">Belongs to the universal ribosomal protein uL30 family.</text>
</comment>
<dbReference type="NCBIfam" id="TIGR01308">
    <property type="entry name" value="rpmD_bact"/>
    <property type="match status" value="1"/>
</dbReference>
<dbReference type="SUPFAM" id="SSF55129">
    <property type="entry name" value="Ribosomal protein L30p/L7e"/>
    <property type="match status" value="1"/>
</dbReference>
<evidence type="ECO:0000256" key="2">
    <source>
        <dbReference type="ARBA" id="ARBA00022980"/>
    </source>
</evidence>
<proteinExistence type="inferred from homology"/>
<dbReference type="AlphaFoldDB" id="A0A3B0Z1P9"/>
<accession>A0A3B0Z1P9</accession>
<dbReference type="HAMAP" id="MF_01371_B">
    <property type="entry name" value="Ribosomal_uL30_B"/>
    <property type="match status" value="1"/>
</dbReference>
<keyword evidence="2 5" id="KW-0689">Ribosomal protein</keyword>
<dbReference type="InterPro" id="IPR005996">
    <property type="entry name" value="Ribosomal_uL30_bac-type"/>
</dbReference>
<dbReference type="GO" id="GO:0003735">
    <property type="term" value="F:structural constituent of ribosome"/>
    <property type="evidence" value="ECO:0007669"/>
    <property type="project" value="InterPro"/>
</dbReference>
<organism evidence="5">
    <name type="scientific">hydrothermal vent metagenome</name>
    <dbReference type="NCBI Taxonomy" id="652676"/>
    <lineage>
        <taxon>unclassified sequences</taxon>
        <taxon>metagenomes</taxon>
        <taxon>ecological metagenomes</taxon>
    </lineage>
</organism>
<protein>
    <submittedName>
        <fullName evidence="5">LSU ribosomal protein L30p (L7e)</fullName>
    </submittedName>
</protein>
<dbReference type="PANTHER" id="PTHR15892:SF2">
    <property type="entry name" value="LARGE RIBOSOMAL SUBUNIT PROTEIN UL30M"/>
    <property type="match status" value="1"/>
</dbReference>
<dbReference type="Pfam" id="PF00327">
    <property type="entry name" value="Ribosomal_L30"/>
    <property type="match status" value="1"/>
</dbReference>
<dbReference type="Gene3D" id="3.30.1390.20">
    <property type="entry name" value="Ribosomal protein L30, ferredoxin-like fold domain"/>
    <property type="match status" value="1"/>
</dbReference>
<name>A0A3B0Z1P9_9ZZZZ</name>
<sequence length="61" mass="6858">MADKKIKITLTKSTSGRLQSHKACAQGLGLRRIRHCVEVIDTPENRGMINKISYMLSVEET</sequence>
<reference evidence="5" key="1">
    <citation type="submission" date="2018-06" db="EMBL/GenBank/DDBJ databases">
        <authorList>
            <person name="Zhirakovskaya E."/>
        </authorList>
    </citation>
    <scope>NUCLEOTIDE SEQUENCE</scope>
</reference>
<dbReference type="GO" id="GO:0006412">
    <property type="term" value="P:translation"/>
    <property type="evidence" value="ECO:0007669"/>
    <property type="project" value="InterPro"/>
</dbReference>
<dbReference type="PANTHER" id="PTHR15892">
    <property type="entry name" value="MITOCHONDRIAL RIBOSOMAL PROTEIN L30"/>
    <property type="match status" value="1"/>
</dbReference>
<keyword evidence="3" id="KW-0687">Ribonucleoprotein</keyword>
<dbReference type="EMBL" id="UOFK01000263">
    <property type="protein sequence ID" value="VAW81497.1"/>
    <property type="molecule type" value="Genomic_DNA"/>
</dbReference>
<evidence type="ECO:0000259" key="4">
    <source>
        <dbReference type="Pfam" id="PF00327"/>
    </source>
</evidence>